<feature type="signal peptide" evidence="2">
    <location>
        <begin position="1"/>
        <end position="18"/>
    </location>
</feature>
<keyword evidence="1" id="KW-0812">Transmembrane</keyword>
<keyword evidence="4" id="KW-1185">Reference proteome</keyword>
<dbReference type="AlphaFoldDB" id="A0A3P7I009"/>
<feature type="transmembrane region" description="Helical" evidence="1">
    <location>
        <begin position="50"/>
        <end position="69"/>
    </location>
</feature>
<dbReference type="Proteomes" id="UP000270094">
    <property type="component" value="Unassembled WGS sequence"/>
</dbReference>
<evidence type="ECO:0000313" key="3">
    <source>
        <dbReference type="EMBL" id="VDM66741.1"/>
    </source>
</evidence>
<organism evidence="3 4">
    <name type="scientific">Strongylus vulgaris</name>
    <name type="common">Blood worm</name>
    <dbReference type="NCBI Taxonomy" id="40348"/>
    <lineage>
        <taxon>Eukaryota</taxon>
        <taxon>Metazoa</taxon>
        <taxon>Ecdysozoa</taxon>
        <taxon>Nematoda</taxon>
        <taxon>Chromadorea</taxon>
        <taxon>Rhabditida</taxon>
        <taxon>Rhabditina</taxon>
        <taxon>Rhabditomorpha</taxon>
        <taxon>Strongyloidea</taxon>
        <taxon>Strongylidae</taxon>
        <taxon>Strongylus</taxon>
    </lineage>
</organism>
<protein>
    <submittedName>
        <fullName evidence="3">Uncharacterized protein</fullName>
    </submittedName>
</protein>
<evidence type="ECO:0000256" key="1">
    <source>
        <dbReference type="SAM" id="Phobius"/>
    </source>
</evidence>
<feature type="chain" id="PRO_5018034733" evidence="2">
    <location>
        <begin position="19"/>
        <end position="70"/>
    </location>
</feature>
<reference evidence="3 4" key="1">
    <citation type="submission" date="2018-11" db="EMBL/GenBank/DDBJ databases">
        <authorList>
            <consortium name="Pathogen Informatics"/>
        </authorList>
    </citation>
    <scope>NUCLEOTIDE SEQUENCE [LARGE SCALE GENOMIC DNA]</scope>
</reference>
<name>A0A3P7I009_STRVU</name>
<keyword evidence="1" id="KW-1133">Transmembrane helix</keyword>
<sequence>MIKVFALLIIFTVGRVAPQLFPMSPGMMMPGAYGAYPIMPGMLPMGGVDPLTGALIGAIVGGIAGAAMGA</sequence>
<keyword evidence="1" id="KW-0472">Membrane</keyword>
<keyword evidence="2" id="KW-0732">Signal</keyword>
<proteinExistence type="predicted"/>
<dbReference type="EMBL" id="UYYB01003607">
    <property type="protein sequence ID" value="VDM66741.1"/>
    <property type="molecule type" value="Genomic_DNA"/>
</dbReference>
<evidence type="ECO:0000256" key="2">
    <source>
        <dbReference type="SAM" id="SignalP"/>
    </source>
</evidence>
<accession>A0A3P7I009</accession>
<gene>
    <name evidence="3" type="ORF">SVUK_LOCUS1739</name>
</gene>
<evidence type="ECO:0000313" key="4">
    <source>
        <dbReference type="Proteomes" id="UP000270094"/>
    </source>
</evidence>